<comment type="caution">
    <text evidence="2">The sequence shown here is derived from an EMBL/GenBank/DDBJ whole genome shotgun (WGS) entry which is preliminary data.</text>
</comment>
<dbReference type="OrthoDB" id="8225825at2"/>
<organism evidence="2 3">
    <name type="scientific">Herbidospora galbida</name>
    <dbReference type="NCBI Taxonomy" id="2575442"/>
    <lineage>
        <taxon>Bacteria</taxon>
        <taxon>Bacillati</taxon>
        <taxon>Actinomycetota</taxon>
        <taxon>Actinomycetes</taxon>
        <taxon>Streptosporangiales</taxon>
        <taxon>Streptosporangiaceae</taxon>
        <taxon>Herbidospora</taxon>
    </lineage>
</organism>
<keyword evidence="3" id="KW-1185">Reference proteome</keyword>
<reference evidence="2 3" key="1">
    <citation type="submission" date="2019-04" db="EMBL/GenBank/DDBJ databases">
        <title>Herbidospora sp. NEAU-GS14.nov., a novel actinomycete isolated from soil.</title>
        <authorList>
            <person name="Han L."/>
        </authorList>
    </citation>
    <scope>NUCLEOTIDE SEQUENCE [LARGE SCALE GENOMIC DNA]</scope>
    <source>
        <strain evidence="2 3">NEAU-GS14</strain>
    </source>
</reference>
<sequence length="155" mass="16865">MRSSDSGPAGRLAAFGNQLVEVHLALRDELDRLAAGESPGRDLRAHCLAFCTALERHHVGEDTRGFPALEADFPELGPTLELLRRDHEMIGAILSRLAELAGQPDDGRLAGEVAGLAAIVSSHFAYEERTIVAALNRLDLPEWRADPPDFLRLHG</sequence>
<dbReference type="InterPro" id="IPR012312">
    <property type="entry name" value="Hemerythrin-like"/>
</dbReference>
<dbReference type="RefSeq" id="WP_137244952.1">
    <property type="nucleotide sequence ID" value="NZ_SZQA01000001.1"/>
</dbReference>
<dbReference type="Proteomes" id="UP000308705">
    <property type="component" value="Unassembled WGS sequence"/>
</dbReference>
<evidence type="ECO:0000313" key="3">
    <source>
        <dbReference type="Proteomes" id="UP000308705"/>
    </source>
</evidence>
<dbReference type="EMBL" id="SZQA01000001">
    <property type="protein sequence ID" value="TKK91255.1"/>
    <property type="molecule type" value="Genomic_DNA"/>
</dbReference>
<dbReference type="Gene3D" id="1.20.120.520">
    <property type="entry name" value="nmb1532 protein domain like"/>
    <property type="match status" value="1"/>
</dbReference>
<accession>A0A4U3MNS7</accession>
<dbReference type="Pfam" id="PF01814">
    <property type="entry name" value="Hemerythrin"/>
    <property type="match status" value="1"/>
</dbReference>
<evidence type="ECO:0000313" key="2">
    <source>
        <dbReference type="EMBL" id="TKK91255.1"/>
    </source>
</evidence>
<evidence type="ECO:0000259" key="1">
    <source>
        <dbReference type="Pfam" id="PF01814"/>
    </source>
</evidence>
<feature type="domain" description="Hemerythrin-like" evidence="1">
    <location>
        <begin position="18"/>
        <end position="134"/>
    </location>
</feature>
<protein>
    <submittedName>
        <fullName evidence="2">Hemerythrin domain-containing protein</fullName>
    </submittedName>
</protein>
<name>A0A4U3MNS7_9ACTN</name>
<dbReference type="AlphaFoldDB" id="A0A4U3MNS7"/>
<gene>
    <name evidence="2" type="ORF">FDA94_00090</name>
</gene>
<proteinExistence type="predicted"/>